<accession>X1C2N6</accession>
<comment type="caution">
    <text evidence="1">The sequence shown here is derived from an EMBL/GenBank/DDBJ whole genome shotgun (WGS) entry which is preliminary data.</text>
</comment>
<reference evidence="1" key="1">
    <citation type="journal article" date="2014" name="Front. Microbiol.">
        <title>High frequency of phylogenetically diverse reductive dehalogenase-homologous genes in deep subseafloor sedimentary metagenomes.</title>
        <authorList>
            <person name="Kawai M."/>
            <person name="Futagami T."/>
            <person name="Toyoda A."/>
            <person name="Takaki Y."/>
            <person name="Nishi S."/>
            <person name="Hori S."/>
            <person name="Arai W."/>
            <person name="Tsubouchi T."/>
            <person name="Morono Y."/>
            <person name="Uchiyama I."/>
            <person name="Ito T."/>
            <person name="Fujiyama A."/>
            <person name="Inagaki F."/>
            <person name="Takami H."/>
        </authorList>
    </citation>
    <scope>NUCLEOTIDE SEQUENCE</scope>
    <source>
        <strain evidence="1">Expedition CK06-06</strain>
    </source>
</reference>
<sequence>IIEESTPDGLVKLMWALNKMGKELPVRFP</sequence>
<proteinExistence type="predicted"/>
<name>X1C2N6_9ZZZZ</name>
<organism evidence="1">
    <name type="scientific">marine sediment metagenome</name>
    <dbReference type="NCBI Taxonomy" id="412755"/>
    <lineage>
        <taxon>unclassified sequences</taxon>
        <taxon>metagenomes</taxon>
        <taxon>ecological metagenomes</taxon>
    </lineage>
</organism>
<feature type="non-terminal residue" evidence="1">
    <location>
        <position position="1"/>
    </location>
</feature>
<dbReference type="EMBL" id="BART01028489">
    <property type="protein sequence ID" value="GAG90688.1"/>
    <property type="molecule type" value="Genomic_DNA"/>
</dbReference>
<gene>
    <name evidence="1" type="ORF">S01H4_50216</name>
</gene>
<evidence type="ECO:0000313" key="1">
    <source>
        <dbReference type="EMBL" id="GAG90688.1"/>
    </source>
</evidence>
<protein>
    <submittedName>
        <fullName evidence="1">Uncharacterized protein</fullName>
    </submittedName>
</protein>
<dbReference type="AlphaFoldDB" id="X1C2N6"/>